<gene>
    <name evidence="2" type="ORF">FRD01_22390</name>
</gene>
<accession>A0A5B8XWW9</accession>
<dbReference type="RefSeq" id="WP_146963167.1">
    <property type="nucleotide sequence ID" value="NZ_CP042467.1"/>
</dbReference>
<reference evidence="2 3" key="1">
    <citation type="submission" date="2019-08" db="EMBL/GenBank/DDBJ databases">
        <authorList>
            <person name="Liang Q."/>
        </authorList>
    </citation>
    <scope>NUCLEOTIDE SEQUENCE [LARGE SCALE GENOMIC DNA]</scope>
    <source>
        <strain evidence="2 3">V1718</strain>
    </source>
</reference>
<keyword evidence="3" id="KW-1185">Reference proteome</keyword>
<protein>
    <submittedName>
        <fullName evidence="2">Uncharacterized protein</fullName>
    </submittedName>
</protein>
<evidence type="ECO:0000313" key="2">
    <source>
        <dbReference type="EMBL" id="QED29934.1"/>
    </source>
</evidence>
<proteinExistence type="predicted"/>
<dbReference type="AlphaFoldDB" id="A0A5B8XWW9"/>
<dbReference type="KEGG" id="bbae:FRD01_22390"/>
<evidence type="ECO:0000313" key="3">
    <source>
        <dbReference type="Proteomes" id="UP000321595"/>
    </source>
</evidence>
<dbReference type="Proteomes" id="UP000321595">
    <property type="component" value="Chromosome"/>
</dbReference>
<sequence>MRQPEASEAAKTAEGVPPGPAYQELFSARSLTPAAARADYGVDLESLTTFEARNCISHVP</sequence>
<name>A0A5B8XWW9_9DELT</name>
<organism evidence="2 3">
    <name type="scientific">Microvenator marinus</name>
    <dbReference type="NCBI Taxonomy" id="2600177"/>
    <lineage>
        <taxon>Bacteria</taxon>
        <taxon>Deltaproteobacteria</taxon>
        <taxon>Bradymonadales</taxon>
        <taxon>Microvenatoraceae</taxon>
        <taxon>Microvenator</taxon>
    </lineage>
</organism>
<feature type="region of interest" description="Disordered" evidence="1">
    <location>
        <begin position="1"/>
        <end position="21"/>
    </location>
</feature>
<evidence type="ECO:0000256" key="1">
    <source>
        <dbReference type="SAM" id="MobiDB-lite"/>
    </source>
</evidence>
<dbReference type="EMBL" id="CP042467">
    <property type="protein sequence ID" value="QED29934.1"/>
    <property type="molecule type" value="Genomic_DNA"/>
</dbReference>